<dbReference type="Gene3D" id="3.30.450.60">
    <property type="match status" value="1"/>
</dbReference>
<dbReference type="RefSeq" id="XP_016214763.1">
    <property type="nucleotide sequence ID" value="XM_016357359.1"/>
</dbReference>
<dbReference type="GO" id="GO:0006888">
    <property type="term" value="P:endoplasmic reticulum to Golgi vesicle-mediated transport"/>
    <property type="evidence" value="ECO:0007669"/>
    <property type="project" value="TreeGrafter"/>
</dbReference>
<dbReference type="FunFam" id="3.30.450.60:FF:000003">
    <property type="entry name" value="Coatomer subunit delta"/>
    <property type="match status" value="1"/>
</dbReference>
<dbReference type="SUPFAM" id="SSF64356">
    <property type="entry name" value="SNARE-like"/>
    <property type="match status" value="1"/>
</dbReference>
<name>A0A0D2B0M0_9PEZI</name>
<dbReference type="Pfam" id="PF00928">
    <property type="entry name" value="Adap_comp_sub"/>
    <property type="match status" value="1"/>
</dbReference>
<dbReference type="InterPro" id="IPR028565">
    <property type="entry name" value="MHD"/>
</dbReference>
<dbReference type="PANTHER" id="PTHR10121:SF0">
    <property type="entry name" value="COATOMER SUBUNIT DELTA"/>
    <property type="match status" value="1"/>
</dbReference>
<dbReference type="PANTHER" id="PTHR10121">
    <property type="entry name" value="COATOMER SUBUNIT DELTA"/>
    <property type="match status" value="1"/>
</dbReference>
<accession>A0A0D2B0M0</accession>
<dbReference type="GO" id="GO:0030126">
    <property type="term" value="C:COPI vesicle coat"/>
    <property type="evidence" value="ECO:0007669"/>
    <property type="project" value="UniProtKB-UniRule"/>
</dbReference>
<dbReference type="STRING" id="253628.A0A0D2B0M0"/>
<keyword evidence="7 10" id="KW-0333">Golgi apparatus</keyword>
<evidence type="ECO:0000256" key="2">
    <source>
        <dbReference type="ARBA" id="ARBA00011775"/>
    </source>
</evidence>
<dbReference type="CDD" id="cd09254">
    <property type="entry name" value="AP_delta-COPI_MHD"/>
    <property type="match status" value="1"/>
</dbReference>
<gene>
    <name evidence="14" type="ORF">PV09_04067</name>
</gene>
<dbReference type="HOGENOM" id="CLU_019988_3_0_1"/>
<evidence type="ECO:0000313" key="15">
    <source>
        <dbReference type="Proteomes" id="UP000053259"/>
    </source>
</evidence>
<keyword evidence="3 10" id="KW-0813">Transport</keyword>
<dbReference type="GO" id="GO:0000139">
    <property type="term" value="C:Golgi membrane"/>
    <property type="evidence" value="ECO:0007669"/>
    <property type="project" value="UniProtKB-SubCell"/>
</dbReference>
<evidence type="ECO:0000259" key="13">
    <source>
        <dbReference type="PROSITE" id="PS51072"/>
    </source>
</evidence>
<dbReference type="GO" id="GO:0015031">
    <property type="term" value="P:protein transport"/>
    <property type="evidence" value="ECO:0007669"/>
    <property type="project" value="UniProtKB-KW"/>
</dbReference>
<feature type="coiled-coil region" evidence="12">
    <location>
        <begin position="138"/>
        <end position="178"/>
    </location>
</feature>
<dbReference type="InParanoid" id="A0A0D2B0M0"/>
<dbReference type="AlphaFoldDB" id="A0A0D2B0M0"/>
<evidence type="ECO:0000256" key="9">
    <source>
        <dbReference type="ARBA" id="ARBA00023329"/>
    </source>
</evidence>
<evidence type="ECO:0000256" key="3">
    <source>
        <dbReference type="ARBA" id="ARBA00022448"/>
    </source>
</evidence>
<dbReference type="EMBL" id="KN847539">
    <property type="protein sequence ID" value="KIW04894.1"/>
    <property type="molecule type" value="Genomic_DNA"/>
</dbReference>
<dbReference type="FunCoup" id="A0A0D2B0M0">
    <property type="interactions" value="1125"/>
</dbReference>
<evidence type="ECO:0000256" key="1">
    <source>
        <dbReference type="ARBA" id="ARBA00010516"/>
    </source>
</evidence>
<comment type="subunit">
    <text evidence="2 10">Oligomeric complex that consists of at least the alpha, beta, beta', gamma, delta, epsilon and zeta subunits.</text>
</comment>
<dbReference type="Proteomes" id="UP000053259">
    <property type="component" value="Unassembled WGS sequence"/>
</dbReference>
<dbReference type="VEuPathDB" id="FungiDB:PV09_04067"/>
<keyword evidence="6 10" id="KW-0653">Protein transport</keyword>
<dbReference type="SUPFAM" id="SSF49447">
    <property type="entry name" value="Second domain of Mu2 adaptin subunit (ap50) of ap2 adaptor"/>
    <property type="match status" value="1"/>
</dbReference>
<evidence type="ECO:0000256" key="12">
    <source>
        <dbReference type="SAM" id="Coils"/>
    </source>
</evidence>
<protein>
    <recommendedName>
        <fullName evidence="10">Coatomer subunit delta</fullName>
    </recommendedName>
</protein>
<keyword evidence="9 10" id="KW-0968">Cytoplasmic vesicle</keyword>
<dbReference type="OrthoDB" id="10266042at2759"/>
<comment type="function">
    <text evidence="10">The coatomer is a cytosolic protein complex that binds to dilysine motifs and reversibly associates with Golgi non-clathrin-coated vesicles, which further mediate biosynthetic protein transport from the ER, via the Golgi up to the trans Golgi network. Coatomer complex is required for budding from Golgi membranes, and is essential for the retrograde Golgi-to-ER transport of dilysine-tagged proteins.</text>
</comment>
<dbReference type="InterPro" id="IPR027059">
    <property type="entry name" value="Coatomer_dsu"/>
</dbReference>
<dbReference type="InterPro" id="IPR036168">
    <property type="entry name" value="AP2_Mu_C_sf"/>
</dbReference>
<feature type="domain" description="MHD" evidence="13">
    <location>
        <begin position="288"/>
        <end position="527"/>
    </location>
</feature>
<comment type="subcellular location">
    <subcellularLocation>
        <location evidence="10 11">Cytoplasm</location>
    </subcellularLocation>
    <subcellularLocation>
        <location evidence="10 11">Cytoplasmic vesicle</location>
        <location evidence="10 11">COPI-coated vesicle membrane</location>
        <topology evidence="10 11">Peripheral membrane protein</topology>
        <orientation evidence="10 11">Cytoplasmic side</orientation>
    </subcellularLocation>
    <subcellularLocation>
        <location evidence="10 11">Golgi apparatus membrane</location>
        <topology evidence="10 11">Peripheral membrane protein</topology>
        <orientation evidence="10 11">Cytoplasmic side</orientation>
    </subcellularLocation>
</comment>
<dbReference type="PROSITE" id="PS51072">
    <property type="entry name" value="MHD"/>
    <property type="match status" value="1"/>
</dbReference>
<keyword evidence="4 10" id="KW-0963">Cytoplasm</keyword>
<keyword evidence="12" id="KW-0175">Coiled coil</keyword>
<dbReference type="Gene3D" id="2.60.40.1170">
    <property type="entry name" value="Mu homology domain, subdomain B"/>
    <property type="match status" value="2"/>
</dbReference>
<sequence>MILNASIITRGGKIVVSRSFREIQRSRIEALLASFPKLASSGSGSQHTVVEANSVRYVWQNLEEFYLVLITNVGSNILQDIDSLHLYAQVVTSICSKTLDEREILKHAFELLSAFDELVTLGYRENLTLSQINTFLAMESHEERIQEIIARNKELEATEERKRKAKQLEMQRKEMARNARGMAGGMSAGMGGGMGMRPQSYSSYTPPSQPVSVPDTYDAYNAEKKKPMAIRGKGMQLGKKSKTGNAFEQIRGELGPEAETTAPLVAPTVTSPKAAPASTARASLSGDREPVHVVFAESISANLSREGTLETLDVKGDLQLRITDSSLTQVKLTIAAGDTRGANLMAHPKVDKTLFRNQKVIQMAESGKGFPTNQTIGVMRWKTTLKGADVEDPPLTFTVWVNDAGGNTWNVTVEYEWTGGDALKDVVVTIPYQTSEPAVSSFDAVYEVSGDSIDWTIGTVDGDNANGQFEFEAQATDDAEFFPMMVHFNKTKPFVDLDVTSVQLLGVGQDINFSKEVKSTADKYKIG</sequence>
<dbReference type="GO" id="GO:0006890">
    <property type="term" value="P:retrograde vesicle-mediated transport, Golgi to endoplasmic reticulum"/>
    <property type="evidence" value="ECO:0007669"/>
    <property type="project" value="UniProtKB-UniRule"/>
</dbReference>
<evidence type="ECO:0000256" key="8">
    <source>
        <dbReference type="ARBA" id="ARBA00023136"/>
    </source>
</evidence>
<dbReference type="GeneID" id="27312040"/>
<evidence type="ECO:0000256" key="11">
    <source>
        <dbReference type="RuleBase" id="RU366052"/>
    </source>
</evidence>
<comment type="similarity">
    <text evidence="1 10">Belongs to the adaptor complexes medium subunit family. Delta-COP subfamily.</text>
</comment>
<evidence type="ECO:0000313" key="14">
    <source>
        <dbReference type="EMBL" id="KIW04894.1"/>
    </source>
</evidence>
<evidence type="ECO:0000256" key="6">
    <source>
        <dbReference type="ARBA" id="ARBA00022927"/>
    </source>
</evidence>
<keyword evidence="15" id="KW-1185">Reference proteome</keyword>
<dbReference type="InterPro" id="IPR011012">
    <property type="entry name" value="Longin-like_dom_sf"/>
</dbReference>
<evidence type="ECO:0000256" key="10">
    <source>
        <dbReference type="RuleBase" id="RU364018"/>
    </source>
</evidence>
<proteinExistence type="inferred from homology"/>
<evidence type="ECO:0000256" key="4">
    <source>
        <dbReference type="ARBA" id="ARBA00022490"/>
    </source>
</evidence>
<reference evidence="14 15" key="1">
    <citation type="submission" date="2015-01" db="EMBL/GenBank/DDBJ databases">
        <title>The Genome Sequence of Ochroconis gallopava CBS43764.</title>
        <authorList>
            <consortium name="The Broad Institute Genomics Platform"/>
            <person name="Cuomo C."/>
            <person name="de Hoog S."/>
            <person name="Gorbushina A."/>
            <person name="Stielow B."/>
            <person name="Teixiera M."/>
            <person name="Abouelleil A."/>
            <person name="Chapman S.B."/>
            <person name="Priest M."/>
            <person name="Young S.K."/>
            <person name="Wortman J."/>
            <person name="Nusbaum C."/>
            <person name="Birren B."/>
        </authorList>
    </citation>
    <scope>NUCLEOTIDE SEQUENCE [LARGE SCALE GENOMIC DNA]</scope>
    <source>
        <strain evidence="14 15">CBS 43764</strain>
    </source>
</reference>
<evidence type="ECO:0000256" key="7">
    <source>
        <dbReference type="ARBA" id="ARBA00023034"/>
    </source>
</evidence>
<dbReference type="CDD" id="cd14830">
    <property type="entry name" value="Delta_COP_N"/>
    <property type="match status" value="1"/>
</dbReference>
<organism evidence="14 15">
    <name type="scientific">Verruconis gallopava</name>
    <dbReference type="NCBI Taxonomy" id="253628"/>
    <lineage>
        <taxon>Eukaryota</taxon>
        <taxon>Fungi</taxon>
        <taxon>Dikarya</taxon>
        <taxon>Ascomycota</taxon>
        <taxon>Pezizomycotina</taxon>
        <taxon>Dothideomycetes</taxon>
        <taxon>Pleosporomycetidae</taxon>
        <taxon>Venturiales</taxon>
        <taxon>Sympoventuriaceae</taxon>
        <taxon>Verruconis</taxon>
    </lineage>
</organism>
<keyword evidence="5 10" id="KW-0931">ER-Golgi transport</keyword>
<dbReference type="GO" id="GO:0051645">
    <property type="term" value="P:Golgi localization"/>
    <property type="evidence" value="ECO:0007669"/>
    <property type="project" value="TreeGrafter"/>
</dbReference>
<keyword evidence="8 10" id="KW-0472">Membrane</keyword>
<evidence type="ECO:0000256" key="5">
    <source>
        <dbReference type="ARBA" id="ARBA00022892"/>
    </source>
</evidence>